<comment type="caution">
    <text evidence="2">The sequence shown here is derived from an EMBL/GenBank/DDBJ whole genome shotgun (WGS) entry which is preliminary data.</text>
</comment>
<dbReference type="PANTHER" id="PTHR31569:SF4">
    <property type="entry name" value="SWIM-TYPE DOMAIN-CONTAINING PROTEIN"/>
    <property type="match status" value="1"/>
</dbReference>
<feature type="domain" description="ZSWIM1/3 RNaseH-like" evidence="1">
    <location>
        <begin position="1"/>
        <end position="75"/>
    </location>
</feature>
<gene>
    <name evidence="2" type="ORF">PR003_g28798</name>
</gene>
<accession>A0A6A4BMK9</accession>
<sequence length="75" mass="8541">MIDATHDTNGTRYKLFSFMTHDVFGHGQYVKHALMENEGSECLTDAVTSFKYVNPTWEKVRVIIVEKGFGDISLL</sequence>
<dbReference type="Pfam" id="PF21056">
    <property type="entry name" value="ZSWIM1-3_RNaseH-like"/>
    <property type="match status" value="1"/>
</dbReference>
<reference evidence="2 3" key="1">
    <citation type="submission" date="2018-08" db="EMBL/GenBank/DDBJ databases">
        <title>Genomic investigation of the strawberry pathogen Phytophthora fragariae indicates pathogenicity is determined by transcriptional variation in three key races.</title>
        <authorList>
            <person name="Adams T.M."/>
            <person name="Armitage A.D."/>
            <person name="Sobczyk M.K."/>
            <person name="Bates H.J."/>
            <person name="Dunwell J.M."/>
            <person name="Nellist C.F."/>
            <person name="Harrison R.J."/>
        </authorList>
    </citation>
    <scope>NUCLEOTIDE SEQUENCE [LARGE SCALE GENOMIC DNA]</scope>
    <source>
        <strain evidence="2 3">SCRP333</strain>
    </source>
</reference>
<protein>
    <recommendedName>
        <fullName evidence="1">ZSWIM1/3 RNaseH-like domain-containing protein</fullName>
    </recommendedName>
</protein>
<name>A0A6A4BMK9_9STRA</name>
<dbReference type="InterPro" id="IPR052579">
    <property type="entry name" value="Zinc_finger_SWIM"/>
</dbReference>
<proteinExistence type="predicted"/>
<keyword evidence="3" id="KW-1185">Reference proteome</keyword>
<dbReference type="PANTHER" id="PTHR31569">
    <property type="entry name" value="SWIM-TYPE DOMAIN-CONTAINING PROTEIN"/>
    <property type="match status" value="1"/>
</dbReference>
<dbReference type="Proteomes" id="UP000434957">
    <property type="component" value="Unassembled WGS sequence"/>
</dbReference>
<dbReference type="AlphaFoldDB" id="A0A6A4BMK9"/>
<evidence type="ECO:0000313" key="2">
    <source>
        <dbReference type="EMBL" id="KAE9277413.1"/>
    </source>
</evidence>
<evidence type="ECO:0000313" key="3">
    <source>
        <dbReference type="Proteomes" id="UP000434957"/>
    </source>
</evidence>
<organism evidence="2 3">
    <name type="scientific">Phytophthora rubi</name>
    <dbReference type="NCBI Taxonomy" id="129364"/>
    <lineage>
        <taxon>Eukaryota</taxon>
        <taxon>Sar</taxon>
        <taxon>Stramenopiles</taxon>
        <taxon>Oomycota</taxon>
        <taxon>Peronosporomycetes</taxon>
        <taxon>Peronosporales</taxon>
        <taxon>Peronosporaceae</taxon>
        <taxon>Phytophthora</taxon>
    </lineage>
</organism>
<dbReference type="InterPro" id="IPR048324">
    <property type="entry name" value="ZSWIM1-3_RNaseH-like"/>
</dbReference>
<dbReference type="EMBL" id="QXFT01004527">
    <property type="protein sequence ID" value="KAE9277413.1"/>
    <property type="molecule type" value="Genomic_DNA"/>
</dbReference>
<evidence type="ECO:0000259" key="1">
    <source>
        <dbReference type="Pfam" id="PF21056"/>
    </source>
</evidence>